<sequence>MPKPVSDLRTTNSPLDVHKYSNIQGLQEQAQKHWGLRRLQPFFPSIEKLFKLDVRLPHHYGIKTAVPIQTITGESSVFAGGIETPIHLKKTMLYSAYRVMHGEYAGTGLPNVGDVATEPLRIQSPYNAGYVGSLASIVLSESASQHFPRVYGVFSGVAERHVLDISDDYEDLCERPWFSQNIGHFFELRLRKPEVPVLQFADYPSENTIDLGATELEPITPIVPTNYDADDEGQGHDHGHGHEHDHEDSGDVDSTDDCSTDYIFNVRSCSDSESESENDEEDDECGSNGFSEPEEDEAFAHAIFKDAPIQVTVMEKCEGTMYKLFKENPELPKRCAWMAQVIFALAFAQRTFGFVHNDLHIMNVMYVPTDKEYFYYGVGGKTYRVPTYGKLIKIIDFDRATFSVKLPKMKESKFFMSDQFHQEEEAGGQYNIAPFYNPKYSEVKPNPSFDLVRLATSMFWDCFPNGVSDDYTGNPLYTMFIQWLTLPDGRSILFKDVAGGDLSERYRGFQLYKAIARYCRDTAVPRKQIEKFGTPYLFEGKPPAGESSLFIEP</sequence>
<dbReference type="InterPro" id="IPR011009">
    <property type="entry name" value="Kinase-like_dom_sf"/>
</dbReference>
<proteinExistence type="predicted"/>
<accession>A0A6C0CHR2</accession>
<dbReference type="AlphaFoldDB" id="A0A6C0CHR2"/>
<dbReference type="EMBL" id="MN739421">
    <property type="protein sequence ID" value="QHT04001.1"/>
    <property type="molecule type" value="Genomic_DNA"/>
</dbReference>
<evidence type="ECO:0000256" key="1">
    <source>
        <dbReference type="SAM" id="MobiDB-lite"/>
    </source>
</evidence>
<evidence type="ECO:0000313" key="2">
    <source>
        <dbReference type="EMBL" id="QHT04001.1"/>
    </source>
</evidence>
<feature type="region of interest" description="Disordered" evidence="1">
    <location>
        <begin position="269"/>
        <end position="292"/>
    </location>
</feature>
<organism evidence="2">
    <name type="scientific">viral metagenome</name>
    <dbReference type="NCBI Taxonomy" id="1070528"/>
    <lineage>
        <taxon>unclassified sequences</taxon>
        <taxon>metagenomes</taxon>
        <taxon>organismal metagenomes</taxon>
    </lineage>
</organism>
<dbReference type="Gene3D" id="1.10.510.10">
    <property type="entry name" value="Transferase(Phosphotransferase) domain 1"/>
    <property type="match status" value="1"/>
</dbReference>
<reference evidence="2" key="1">
    <citation type="journal article" date="2020" name="Nature">
        <title>Giant virus diversity and host interactions through global metagenomics.</title>
        <authorList>
            <person name="Schulz F."/>
            <person name="Roux S."/>
            <person name="Paez-Espino D."/>
            <person name="Jungbluth S."/>
            <person name="Walsh D.A."/>
            <person name="Denef V.J."/>
            <person name="McMahon K.D."/>
            <person name="Konstantinidis K.T."/>
            <person name="Eloe-Fadrosh E.A."/>
            <person name="Kyrpides N.C."/>
            <person name="Woyke T."/>
        </authorList>
    </citation>
    <scope>NUCLEOTIDE SEQUENCE</scope>
    <source>
        <strain evidence="2">GVMAG-M-3300021137-6</strain>
    </source>
</reference>
<dbReference type="SUPFAM" id="SSF56112">
    <property type="entry name" value="Protein kinase-like (PK-like)"/>
    <property type="match status" value="1"/>
</dbReference>
<protein>
    <recommendedName>
        <fullName evidence="3">Protein kinase domain-containing protein</fullName>
    </recommendedName>
</protein>
<feature type="compositionally biased region" description="Acidic residues" evidence="1">
    <location>
        <begin position="272"/>
        <end position="285"/>
    </location>
</feature>
<feature type="compositionally biased region" description="Basic and acidic residues" evidence="1">
    <location>
        <begin position="233"/>
        <end position="249"/>
    </location>
</feature>
<evidence type="ECO:0008006" key="3">
    <source>
        <dbReference type="Google" id="ProtNLM"/>
    </source>
</evidence>
<name>A0A6C0CHR2_9ZZZZ</name>
<feature type="region of interest" description="Disordered" evidence="1">
    <location>
        <begin position="221"/>
        <end position="255"/>
    </location>
</feature>